<dbReference type="GO" id="GO:0005840">
    <property type="term" value="C:ribosome"/>
    <property type="evidence" value="ECO:0007669"/>
    <property type="project" value="UniProtKB-KW"/>
</dbReference>
<evidence type="ECO:0000256" key="2">
    <source>
        <dbReference type="ARBA" id="ARBA00022946"/>
    </source>
</evidence>
<feature type="domain" description="Tim44-like" evidence="10">
    <location>
        <begin position="138"/>
        <end position="286"/>
    </location>
</feature>
<dbReference type="InterPro" id="IPR007379">
    <property type="entry name" value="Tim44-like_dom"/>
</dbReference>
<keyword evidence="5" id="KW-0687">Ribonucleoprotein</keyword>
<gene>
    <name evidence="11" type="ORF">TBRA_LOCUS773</name>
</gene>
<dbReference type="PANTHER" id="PTHR28554">
    <property type="entry name" value="39S RIBOSOMAL PROTEIN L45, MITOCHONDRIAL"/>
    <property type="match status" value="1"/>
</dbReference>
<dbReference type="GO" id="GO:1990904">
    <property type="term" value="C:ribonucleoprotein complex"/>
    <property type="evidence" value="ECO:0007669"/>
    <property type="project" value="UniProtKB-KW"/>
</dbReference>
<evidence type="ECO:0000256" key="5">
    <source>
        <dbReference type="ARBA" id="ARBA00023274"/>
    </source>
</evidence>
<dbReference type="InterPro" id="IPR051975">
    <property type="entry name" value="mtLSU_mL45"/>
</dbReference>
<reference evidence="11 12" key="1">
    <citation type="submission" date="2020-02" db="EMBL/GenBank/DDBJ databases">
        <authorList>
            <person name="Ferguson B K."/>
        </authorList>
    </citation>
    <scope>NUCLEOTIDE SEQUENCE [LARGE SCALE GENOMIC DNA]</scope>
</reference>
<dbReference type="OrthoDB" id="19619at2759"/>
<keyword evidence="4" id="KW-0496">Mitochondrion</keyword>
<evidence type="ECO:0000256" key="8">
    <source>
        <dbReference type="ARBA" id="ARBA00043031"/>
    </source>
</evidence>
<dbReference type="AlphaFoldDB" id="A0A6H5HVT1"/>
<dbReference type="InterPro" id="IPR032710">
    <property type="entry name" value="NTF2-like_dom_sf"/>
</dbReference>
<keyword evidence="9" id="KW-0472">Membrane</keyword>
<evidence type="ECO:0000256" key="4">
    <source>
        <dbReference type="ARBA" id="ARBA00023128"/>
    </source>
</evidence>
<dbReference type="Pfam" id="PF04280">
    <property type="entry name" value="Tim44"/>
    <property type="match status" value="1"/>
</dbReference>
<dbReference type="EMBL" id="CADCXV010000158">
    <property type="protein sequence ID" value="CAB0028618.1"/>
    <property type="molecule type" value="Genomic_DNA"/>
</dbReference>
<dbReference type="PANTHER" id="PTHR28554:SF1">
    <property type="entry name" value="LARGE RIBOSOMAL SUBUNIT PROTEIN ML45"/>
    <property type="match status" value="1"/>
</dbReference>
<evidence type="ECO:0000256" key="7">
    <source>
        <dbReference type="ARBA" id="ARBA00039448"/>
    </source>
</evidence>
<dbReference type="SUPFAM" id="SSF54427">
    <property type="entry name" value="NTF2-like"/>
    <property type="match status" value="1"/>
</dbReference>
<organism evidence="11 12">
    <name type="scientific">Trichogramma brassicae</name>
    <dbReference type="NCBI Taxonomy" id="86971"/>
    <lineage>
        <taxon>Eukaryota</taxon>
        <taxon>Metazoa</taxon>
        <taxon>Ecdysozoa</taxon>
        <taxon>Arthropoda</taxon>
        <taxon>Hexapoda</taxon>
        <taxon>Insecta</taxon>
        <taxon>Pterygota</taxon>
        <taxon>Neoptera</taxon>
        <taxon>Endopterygota</taxon>
        <taxon>Hymenoptera</taxon>
        <taxon>Apocrita</taxon>
        <taxon>Proctotrupomorpha</taxon>
        <taxon>Chalcidoidea</taxon>
        <taxon>Trichogrammatidae</taxon>
        <taxon>Trichogramma</taxon>
    </lineage>
</organism>
<evidence type="ECO:0000313" key="11">
    <source>
        <dbReference type="EMBL" id="CAB0028618.1"/>
    </source>
</evidence>
<feature type="transmembrane region" description="Helical" evidence="9">
    <location>
        <begin position="23"/>
        <end position="44"/>
    </location>
</feature>
<comment type="similarity">
    <text evidence="6">Belongs to the mitochondrion-specific ribosomal protein mL45 family.</text>
</comment>
<dbReference type="Proteomes" id="UP000479190">
    <property type="component" value="Unassembled WGS sequence"/>
</dbReference>
<sequence length="317" mass="37168">MLILLLHCFKASNEKYLYCFKLIFLYAAVCFMSLSLFSRIVHAINTPQSVRYMRNKHRDPKWKRMRGEKVIKIDLSRFESQNEDPDNLSHSQRRQKMKERGIFPQKPWLEKPMYISCTSGIFEPYIPPEGDGKFSAISTTGAKQNVEFLMKKTKSDFPEQALEIYKTAHQLLAEKDKEGIQQYITEKLYPQMYCNLENKQIEWKFIKSLEPARIVHARCTTMLTDTNVFAQVTCRFHTQQSLVMYDRFGRLVSGSPVLTKDVLDYIVFEKHLSNQYGVWRMHAKIIPTWMTSQISLPKTFAFQSEETALEKKADSLN</sequence>
<keyword evidence="3" id="KW-0689">Ribosomal protein</keyword>
<proteinExistence type="inferred from homology"/>
<keyword evidence="2" id="KW-0809">Transit peptide</keyword>
<evidence type="ECO:0000256" key="6">
    <source>
        <dbReference type="ARBA" id="ARBA00038073"/>
    </source>
</evidence>
<accession>A0A6H5HVT1</accession>
<dbReference type="Gene3D" id="3.10.450.240">
    <property type="match status" value="1"/>
</dbReference>
<evidence type="ECO:0000256" key="9">
    <source>
        <dbReference type="SAM" id="Phobius"/>
    </source>
</evidence>
<dbReference type="GO" id="GO:0005739">
    <property type="term" value="C:mitochondrion"/>
    <property type="evidence" value="ECO:0007669"/>
    <property type="project" value="UniProtKB-SubCell"/>
</dbReference>
<evidence type="ECO:0000259" key="10">
    <source>
        <dbReference type="SMART" id="SM00978"/>
    </source>
</evidence>
<protein>
    <recommendedName>
        <fullName evidence="7">Large ribosomal subunit protein mL45</fullName>
    </recommendedName>
    <alternativeName>
        <fullName evidence="8">39S ribosomal protein L45, mitochondrial</fullName>
    </alternativeName>
</protein>
<keyword evidence="9" id="KW-0812">Transmembrane</keyword>
<keyword evidence="12" id="KW-1185">Reference proteome</keyword>
<comment type="subcellular location">
    <subcellularLocation>
        <location evidence="1">Mitochondrion</location>
    </subcellularLocation>
</comment>
<keyword evidence="9" id="KW-1133">Transmembrane helix</keyword>
<dbReference type="SMART" id="SM00978">
    <property type="entry name" value="Tim44"/>
    <property type="match status" value="1"/>
</dbReference>
<evidence type="ECO:0000313" key="12">
    <source>
        <dbReference type="Proteomes" id="UP000479190"/>
    </source>
</evidence>
<evidence type="ECO:0000256" key="3">
    <source>
        <dbReference type="ARBA" id="ARBA00022980"/>
    </source>
</evidence>
<evidence type="ECO:0000256" key="1">
    <source>
        <dbReference type="ARBA" id="ARBA00004173"/>
    </source>
</evidence>
<name>A0A6H5HVT1_9HYME</name>